<reference evidence="2 3" key="1">
    <citation type="submission" date="2020-02" db="EMBL/GenBank/DDBJ databases">
        <title>Genome sequences of Thiorhodococcus mannitoliphagus and Thiorhodococcus minor, purple sulfur photosynthetic bacteria in the gammaproteobacterial family, Chromatiaceae.</title>
        <authorList>
            <person name="Aviles F.A."/>
            <person name="Meyer T.E."/>
            <person name="Kyndt J.A."/>
        </authorList>
    </citation>
    <scope>NUCLEOTIDE SEQUENCE [LARGE SCALE GENOMIC DNA]</scope>
    <source>
        <strain evidence="2 3">DSM 11518</strain>
    </source>
</reference>
<dbReference type="EMBL" id="JAAIJQ010000001">
    <property type="protein sequence ID" value="NEV60395.1"/>
    <property type="molecule type" value="Genomic_DNA"/>
</dbReference>
<dbReference type="RefSeq" id="WP_164450437.1">
    <property type="nucleotide sequence ID" value="NZ_JAAIJQ010000001.1"/>
</dbReference>
<protein>
    <recommendedName>
        <fullName evidence="4">DUF4184 family protein</fullName>
    </recommendedName>
</protein>
<feature type="transmembrane region" description="Helical" evidence="1">
    <location>
        <begin position="69"/>
        <end position="96"/>
    </location>
</feature>
<gene>
    <name evidence="2" type="ORF">G3446_00545</name>
</gene>
<keyword evidence="1" id="KW-0812">Transmembrane</keyword>
<dbReference type="Proteomes" id="UP000483379">
    <property type="component" value="Unassembled WGS sequence"/>
</dbReference>
<evidence type="ECO:0000313" key="3">
    <source>
        <dbReference type="Proteomes" id="UP000483379"/>
    </source>
</evidence>
<feature type="transmembrane region" description="Helical" evidence="1">
    <location>
        <begin position="30"/>
        <end position="49"/>
    </location>
</feature>
<name>A0A6M0JW42_9GAMM</name>
<accession>A0A6M0JW42</accession>
<keyword evidence="3" id="KW-1185">Reference proteome</keyword>
<evidence type="ECO:0008006" key="4">
    <source>
        <dbReference type="Google" id="ProtNLM"/>
    </source>
</evidence>
<organism evidence="2 3">
    <name type="scientific">Thiorhodococcus minor</name>
    <dbReference type="NCBI Taxonomy" id="57489"/>
    <lineage>
        <taxon>Bacteria</taxon>
        <taxon>Pseudomonadati</taxon>
        <taxon>Pseudomonadota</taxon>
        <taxon>Gammaproteobacteria</taxon>
        <taxon>Chromatiales</taxon>
        <taxon>Chromatiaceae</taxon>
        <taxon>Thiorhodococcus</taxon>
    </lineage>
</organism>
<keyword evidence="1" id="KW-1133">Transmembrane helix</keyword>
<dbReference type="AlphaFoldDB" id="A0A6M0JW42"/>
<comment type="caution">
    <text evidence="2">The sequence shown here is derived from an EMBL/GenBank/DDBJ whole genome shotgun (WGS) entry which is preliminary data.</text>
</comment>
<keyword evidence="1" id="KW-0472">Membrane</keyword>
<sequence length="121" mass="13196">MPSLGRPILRRWNREVAWARLSWLAVSEDFTRVSVLTGAILGTVSHVWLDSLMHADLTPLAPWSDGNSWLGVVSGEALMVGCLLAGLLGLITWLVLAWHRGRRTPASSRGARSQIGTAGQR</sequence>
<proteinExistence type="predicted"/>
<evidence type="ECO:0000313" key="2">
    <source>
        <dbReference type="EMBL" id="NEV60395.1"/>
    </source>
</evidence>
<evidence type="ECO:0000256" key="1">
    <source>
        <dbReference type="SAM" id="Phobius"/>
    </source>
</evidence>